<keyword evidence="1" id="KW-0521">NADP</keyword>
<feature type="non-terminal residue" evidence="6">
    <location>
        <position position="127"/>
    </location>
</feature>
<reference evidence="6" key="1">
    <citation type="submission" date="2018-05" db="EMBL/GenBank/DDBJ databases">
        <authorList>
            <person name="Lanie J.A."/>
            <person name="Ng W.-L."/>
            <person name="Kazmierczak K.M."/>
            <person name="Andrzejewski T.M."/>
            <person name="Davidsen T.M."/>
            <person name="Wayne K.J."/>
            <person name="Tettelin H."/>
            <person name="Glass J.I."/>
            <person name="Rusch D."/>
            <person name="Podicherti R."/>
            <person name="Tsui H.-C.T."/>
            <person name="Winkler M.E."/>
        </authorList>
    </citation>
    <scope>NUCLEOTIDE SEQUENCE</scope>
</reference>
<evidence type="ECO:0000256" key="1">
    <source>
        <dbReference type="ARBA" id="ARBA00022857"/>
    </source>
</evidence>
<dbReference type="Pfam" id="PF05201">
    <property type="entry name" value="GlutR_N"/>
    <property type="match status" value="1"/>
</dbReference>
<dbReference type="EMBL" id="UINC01078649">
    <property type="protein sequence ID" value="SVC19929.1"/>
    <property type="molecule type" value="Genomic_DNA"/>
</dbReference>
<evidence type="ECO:0000313" key="6">
    <source>
        <dbReference type="EMBL" id="SVC19929.1"/>
    </source>
</evidence>
<evidence type="ECO:0000256" key="2">
    <source>
        <dbReference type="ARBA" id="ARBA00023002"/>
    </source>
</evidence>
<name>A0A382K6X1_9ZZZZ</name>
<dbReference type="PROSITE" id="PS00747">
    <property type="entry name" value="GLUTR"/>
    <property type="match status" value="1"/>
</dbReference>
<sequence length="127" mass="14236">VREQFALSEGQLPELLERLCKTTEATEAVLLSTCNRVEIYAATNGQTNKLLDDMRDFLLEDREVEESVFYKKTGADSLEHLFKVACGLDSMVLGETEILGQLKAAYQVALEHKYTGGQLNKAFQKAF</sequence>
<dbReference type="GO" id="GO:0008883">
    <property type="term" value="F:glutamyl-tRNA reductase activity"/>
    <property type="evidence" value="ECO:0007669"/>
    <property type="project" value="InterPro"/>
</dbReference>
<dbReference type="PANTHER" id="PTHR43013:SF1">
    <property type="entry name" value="GLUTAMYL-TRNA REDUCTASE"/>
    <property type="match status" value="1"/>
</dbReference>
<dbReference type="SUPFAM" id="SSF69742">
    <property type="entry name" value="Glutamyl tRNA-reductase catalytic, N-terminal domain"/>
    <property type="match status" value="1"/>
</dbReference>
<dbReference type="PANTHER" id="PTHR43013">
    <property type="entry name" value="GLUTAMYL-TRNA REDUCTASE"/>
    <property type="match status" value="1"/>
</dbReference>
<proteinExistence type="predicted"/>
<dbReference type="InterPro" id="IPR015895">
    <property type="entry name" value="4pyrrol_synth_GluRdtase_N"/>
</dbReference>
<dbReference type="InterPro" id="IPR036343">
    <property type="entry name" value="GluRdtase_N_sf"/>
</dbReference>
<dbReference type="FunFam" id="3.30.460.30:FF:000001">
    <property type="entry name" value="Glutamyl-tRNA reductase"/>
    <property type="match status" value="1"/>
</dbReference>
<evidence type="ECO:0000256" key="3">
    <source>
        <dbReference type="ARBA" id="ARBA00023244"/>
    </source>
</evidence>
<accession>A0A382K6X1</accession>
<feature type="non-terminal residue" evidence="6">
    <location>
        <position position="1"/>
    </location>
</feature>
<dbReference type="InterPro" id="IPR018214">
    <property type="entry name" value="GluRdtase_CS"/>
</dbReference>
<dbReference type="AlphaFoldDB" id="A0A382K6X1"/>
<protein>
    <recommendedName>
        <fullName evidence="5">Glutamyl-tRNA reductase N-terminal domain-containing protein</fullName>
    </recommendedName>
</protein>
<dbReference type="GO" id="GO:0019353">
    <property type="term" value="P:protoporphyrinogen IX biosynthetic process from glutamate"/>
    <property type="evidence" value="ECO:0007669"/>
    <property type="project" value="TreeGrafter"/>
</dbReference>
<comment type="pathway">
    <text evidence="4">Porphyrin-containing compound metabolism.</text>
</comment>
<keyword evidence="3" id="KW-0627">Porphyrin biosynthesis</keyword>
<dbReference type="GO" id="GO:0050661">
    <property type="term" value="F:NADP binding"/>
    <property type="evidence" value="ECO:0007669"/>
    <property type="project" value="InterPro"/>
</dbReference>
<evidence type="ECO:0000259" key="5">
    <source>
        <dbReference type="Pfam" id="PF05201"/>
    </source>
</evidence>
<organism evidence="6">
    <name type="scientific">marine metagenome</name>
    <dbReference type="NCBI Taxonomy" id="408172"/>
    <lineage>
        <taxon>unclassified sequences</taxon>
        <taxon>metagenomes</taxon>
        <taxon>ecological metagenomes</taxon>
    </lineage>
</organism>
<feature type="domain" description="Glutamyl-tRNA reductase N-terminal" evidence="5">
    <location>
        <begin position="1"/>
        <end position="127"/>
    </location>
</feature>
<keyword evidence="2" id="KW-0560">Oxidoreductase</keyword>
<dbReference type="Gene3D" id="3.30.460.30">
    <property type="entry name" value="Glutamyl-tRNA reductase, N-terminal domain"/>
    <property type="match status" value="1"/>
</dbReference>
<evidence type="ECO:0000256" key="4">
    <source>
        <dbReference type="ARBA" id="ARBA00023444"/>
    </source>
</evidence>
<gene>
    <name evidence="6" type="ORF">METZ01_LOCUS272783</name>
</gene>